<sequence length="482" mass="53670">MGPEDARAAGVPARLYASVRATLDEDEEDDVEARNGETKGTKREESESGWIGGALPGAGTRAPTVTREGGTALADVRVTQRRRLKPFSLRGEEVSAELEEELNTLVRDLTSRRVGGGRAPVRERTAMNHVAVAKQFMGWLCRESEHASEFATLSVDGRVVLRPGVSLRDAFPKRESEGAKYAIEYVQWLSDERRIKSTTEDFQLRSLVALAKWVHAFVEDDGIAPPCVQELVRVQRSARDRAKNAPHAADDDRKWLEWDQYLALVEHLKLECAPLDCNGKERSEREIAMSVQRYLLFAILACIPDRQRTLRELQLNKTLFRDASTGAWMVRHGSDDYKTGGAYGERPALVIDSRVYPALESWLSTHRAALSPSHDFVFTRPNGTPWTVSELSRTFSRAALRVTGQKTNPHLIRDMIVTHVRSRGIASDAELEALARFMGHSSAMQKSTYDRRTMQEKVNPALSLMANVNAAAPPSRPASAPS</sequence>
<keyword evidence="1" id="KW-0233">DNA recombination</keyword>
<dbReference type="InterPro" id="IPR002104">
    <property type="entry name" value="Integrase_catalytic"/>
</dbReference>
<dbReference type="EMBL" id="HBDX01006734">
    <property type="protein sequence ID" value="CAD8225033.1"/>
    <property type="molecule type" value="Transcribed_RNA"/>
</dbReference>
<dbReference type="Gene3D" id="1.10.443.10">
    <property type="entry name" value="Intergrase catalytic core"/>
    <property type="match status" value="1"/>
</dbReference>
<dbReference type="GO" id="GO:0003677">
    <property type="term" value="F:DNA binding"/>
    <property type="evidence" value="ECO:0007669"/>
    <property type="project" value="InterPro"/>
</dbReference>
<accession>A0A7R9T5X2</accession>
<evidence type="ECO:0000313" key="4">
    <source>
        <dbReference type="EMBL" id="CAD8225033.1"/>
    </source>
</evidence>
<dbReference type="InterPro" id="IPR011010">
    <property type="entry name" value="DNA_brk_join_enz"/>
</dbReference>
<feature type="region of interest" description="Disordered" evidence="2">
    <location>
        <begin position="20"/>
        <end position="65"/>
    </location>
</feature>
<feature type="domain" description="Tyr recombinase" evidence="3">
    <location>
        <begin position="251"/>
        <end position="462"/>
    </location>
</feature>
<dbReference type="SUPFAM" id="SSF56349">
    <property type="entry name" value="DNA breaking-rejoining enzymes"/>
    <property type="match status" value="1"/>
</dbReference>
<evidence type="ECO:0000256" key="2">
    <source>
        <dbReference type="SAM" id="MobiDB-lite"/>
    </source>
</evidence>
<gene>
    <name evidence="4" type="ORF">OLUC0939_LOCUS5773</name>
</gene>
<organism evidence="4">
    <name type="scientific">Ostreococcus sp. 'lucimarinus'</name>
    <dbReference type="NCBI Taxonomy" id="242159"/>
    <lineage>
        <taxon>Eukaryota</taxon>
        <taxon>Viridiplantae</taxon>
        <taxon>Chlorophyta</taxon>
        <taxon>Mamiellophyceae</taxon>
        <taxon>Mamiellales</taxon>
        <taxon>Bathycoccaceae</taxon>
        <taxon>Ostreococcus</taxon>
    </lineage>
</organism>
<dbReference type="PROSITE" id="PS51898">
    <property type="entry name" value="TYR_RECOMBINASE"/>
    <property type="match status" value="1"/>
</dbReference>
<proteinExistence type="predicted"/>
<dbReference type="GO" id="GO:0006310">
    <property type="term" value="P:DNA recombination"/>
    <property type="evidence" value="ECO:0007669"/>
    <property type="project" value="UniProtKB-KW"/>
</dbReference>
<evidence type="ECO:0000259" key="3">
    <source>
        <dbReference type="PROSITE" id="PS51898"/>
    </source>
</evidence>
<name>A0A7R9T5X2_9CHLO</name>
<feature type="compositionally biased region" description="Basic and acidic residues" evidence="2">
    <location>
        <begin position="32"/>
        <end position="46"/>
    </location>
</feature>
<protein>
    <recommendedName>
        <fullName evidence="3">Tyr recombinase domain-containing protein</fullName>
    </recommendedName>
</protein>
<dbReference type="GO" id="GO:0015074">
    <property type="term" value="P:DNA integration"/>
    <property type="evidence" value="ECO:0007669"/>
    <property type="project" value="InterPro"/>
</dbReference>
<dbReference type="AlphaFoldDB" id="A0A7R9T5X2"/>
<evidence type="ECO:0000256" key="1">
    <source>
        <dbReference type="ARBA" id="ARBA00023172"/>
    </source>
</evidence>
<dbReference type="InterPro" id="IPR013762">
    <property type="entry name" value="Integrase-like_cat_sf"/>
</dbReference>
<reference evidence="4" key="1">
    <citation type="submission" date="2021-01" db="EMBL/GenBank/DDBJ databases">
        <authorList>
            <person name="Corre E."/>
            <person name="Pelletier E."/>
            <person name="Niang G."/>
            <person name="Scheremetjew M."/>
            <person name="Finn R."/>
            <person name="Kale V."/>
            <person name="Holt S."/>
            <person name="Cochrane G."/>
            <person name="Meng A."/>
            <person name="Brown T."/>
            <person name="Cohen L."/>
        </authorList>
    </citation>
    <scope>NUCLEOTIDE SEQUENCE</scope>
    <source>
        <strain evidence="4">Clade-A-BCC118000</strain>
    </source>
</reference>